<protein>
    <recommendedName>
        <fullName evidence="6">Flavin reductase like domain-containing protein</fullName>
    </recommendedName>
</protein>
<name>A0A0R2B8A7_SECCO</name>
<dbReference type="AlphaFoldDB" id="A0A0R2B8A7"/>
<dbReference type="GO" id="GO:0010181">
    <property type="term" value="F:FMN binding"/>
    <property type="evidence" value="ECO:0007669"/>
    <property type="project" value="InterPro"/>
</dbReference>
<reference evidence="7 8" key="1">
    <citation type="journal article" date="2015" name="Genome Announc.">
        <title>Expanding the biotechnology potential of lactobacilli through comparative genomics of 213 strains and associated genera.</title>
        <authorList>
            <person name="Sun Z."/>
            <person name="Harris H.M."/>
            <person name="McCann A."/>
            <person name="Guo C."/>
            <person name="Argimon S."/>
            <person name="Zhang W."/>
            <person name="Yang X."/>
            <person name="Jeffery I.B."/>
            <person name="Cooney J.C."/>
            <person name="Kagawa T.F."/>
            <person name="Liu W."/>
            <person name="Song Y."/>
            <person name="Salvetti E."/>
            <person name="Wrobel A."/>
            <person name="Rasinkangas P."/>
            <person name="Parkhill J."/>
            <person name="Rea M.C."/>
            <person name="O'Sullivan O."/>
            <person name="Ritari J."/>
            <person name="Douillard F.P."/>
            <person name="Paul Ross R."/>
            <person name="Yang R."/>
            <person name="Briner A.E."/>
            <person name="Felis G.E."/>
            <person name="de Vos W.M."/>
            <person name="Barrangou R."/>
            <person name="Klaenhammer T.R."/>
            <person name="Caufield P.W."/>
            <person name="Cui Y."/>
            <person name="Zhang H."/>
            <person name="O'Toole P.W."/>
        </authorList>
    </citation>
    <scope>NUCLEOTIDE SEQUENCE [LARGE SCALE GENOMIC DNA]</scope>
    <source>
        <strain evidence="7 8">DSM 20515</strain>
    </source>
</reference>
<dbReference type="SUPFAM" id="SSF50475">
    <property type="entry name" value="FMN-binding split barrel"/>
    <property type="match status" value="1"/>
</dbReference>
<dbReference type="PANTHER" id="PTHR33798">
    <property type="entry name" value="FLAVOPROTEIN OXYGENASE"/>
    <property type="match status" value="1"/>
</dbReference>
<evidence type="ECO:0000256" key="5">
    <source>
        <dbReference type="SAM" id="Phobius"/>
    </source>
</evidence>
<dbReference type="InterPro" id="IPR002563">
    <property type="entry name" value="Flavin_Rdtase-like_dom"/>
</dbReference>
<dbReference type="PATRIC" id="fig|1423733.4.peg.2902"/>
<keyword evidence="5" id="KW-0812">Transmembrane</keyword>
<evidence type="ECO:0000313" key="7">
    <source>
        <dbReference type="EMBL" id="KRM74834.1"/>
    </source>
</evidence>
<evidence type="ECO:0000256" key="3">
    <source>
        <dbReference type="ARBA" id="ARBA00022643"/>
    </source>
</evidence>
<dbReference type="RefSeq" id="WP_056997040.1">
    <property type="nucleotide sequence ID" value="NZ_AYYR01000067.1"/>
</dbReference>
<comment type="cofactor">
    <cofactor evidence="1">
        <name>FMN</name>
        <dbReference type="ChEBI" id="CHEBI:58210"/>
    </cofactor>
</comment>
<dbReference type="Proteomes" id="UP000051845">
    <property type="component" value="Unassembled WGS sequence"/>
</dbReference>
<feature type="transmembrane region" description="Helical" evidence="5">
    <location>
        <begin position="40"/>
        <end position="58"/>
    </location>
</feature>
<dbReference type="STRING" id="33960.TY91_10015"/>
<dbReference type="PANTHER" id="PTHR33798:SF5">
    <property type="entry name" value="FLAVIN REDUCTASE LIKE DOMAIN-CONTAINING PROTEIN"/>
    <property type="match status" value="1"/>
</dbReference>
<keyword evidence="3" id="KW-0288">FMN</keyword>
<dbReference type="GO" id="GO:0016646">
    <property type="term" value="F:oxidoreductase activity, acting on the CH-NH group of donors, NAD or NADP as acceptor"/>
    <property type="evidence" value="ECO:0007669"/>
    <property type="project" value="UniProtKB-ARBA"/>
</dbReference>
<comment type="caution">
    <text evidence="7">The sequence shown here is derived from an EMBL/GenBank/DDBJ whole genome shotgun (WGS) entry which is preliminary data.</text>
</comment>
<gene>
    <name evidence="7" type="ORF">FC82_GL002777</name>
</gene>
<evidence type="ECO:0000256" key="1">
    <source>
        <dbReference type="ARBA" id="ARBA00001917"/>
    </source>
</evidence>
<dbReference type="Gene3D" id="2.30.110.10">
    <property type="entry name" value="Electron Transport, Fmn-binding Protein, Chain A"/>
    <property type="match status" value="1"/>
</dbReference>
<keyword evidence="5" id="KW-1133">Transmembrane helix</keyword>
<organism evidence="7 8">
    <name type="scientific">Secundilactobacillus collinoides DSM 20515 = JCM 1123</name>
    <dbReference type="NCBI Taxonomy" id="1423733"/>
    <lineage>
        <taxon>Bacteria</taxon>
        <taxon>Bacillati</taxon>
        <taxon>Bacillota</taxon>
        <taxon>Bacilli</taxon>
        <taxon>Lactobacillales</taxon>
        <taxon>Lactobacillaceae</taxon>
        <taxon>Secundilactobacillus</taxon>
    </lineage>
</organism>
<comment type="similarity">
    <text evidence="4">Belongs to the flavoredoxin family.</text>
</comment>
<sequence>MYHFSSDELTPTERYKLLSGSVIPRPIAWVMTEDVNTLNLAPISFFQVACGLMPWLALSVGYRNGKRKDTADNILTHEEAVVHLVDESLVKQMNATAASLPHDQSELDLINLPLVDSKSVSVPGLRDAKIRFETKLYDYKLLKDRAEHPVADFFFLEVTDMYFDEALMDPAKKYIDYHAFNPVARLAGPNYATLGPDFELKRPR</sequence>
<dbReference type="EMBL" id="AYYR01000067">
    <property type="protein sequence ID" value="KRM74834.1"/>
    <property type="molecule type" value="Genomic_DNA"/>
</dbReference>
<dbReference type="InterPro" id="IPR012349">
    <property type="entry name" value="Split_barrel_FMN-bd"/>
</dbReference>
<keyword evidence="5" id="KW-0472">Membrane</keyword>
<dbReference type="SMART" id="SM00903">
    <property type="entry name" value="Flavin_Reduct"/>
    <property type="match status" value="1"/>
</dbReference>
<dbReference type="Pfam" id="PF01613">
    <property type="entry name" value="Flavin_Reduct"/>
    <property type="match status" value="1"/>
</dbReference>
<feature type="domain" description="Flavin reductase like" evidence="6">
    <location>
        <begin position="20"/>
        <end position="176"/>
    </location>
</feature>
<keyword evidence="2" id="KW-0285">Flavoprotein</keyword>
<accession>A0A0R2B8A7</accession>
<proteinExistence type="inferred from homology"/>
<evidence type="ECO:0000313" key="8">
    <source>
        <dbReference type="Proteomes" id="UP000051845"/>
    </source>
</evidence>
<evidence type="ECO:0000256" key="2">
    <source>
        <dbReference type="ARBA" id="ARBA00022630"/>
    </source>
</evidence>
<evidence type="ECO:0000256" key="4">
    <source>
        <dbReference type="ARBA" id="ARBA00038054"/>
    </source>
</evidence>
<evidence type="ECO:0000259" key="6">
    <source>
        <dbReference type="SMART" id="SM00903"/>
    </source>
</evidence>